<name>A0A3P3W3N4_9MICO</name>
<gene>
    <name evidence="5" type="ORF">EG850_03835</name>
</gene>
<feature type="signal peptide" evidence="3">
    <location>
        <begin position="1"/>
        <end position="23"/>
    </location>
</feature>
<feature type="region of interest" description="Disordered" evidence="1">
    <location>
        <begin position="306"/>
        <end position="336"/>
    </location>
</feature>
<organism evidence="5 6">
    <name type="scientific">Gulosibacter macacae</name>
    <dbReference type="NCBI Taxonomy" id="2488791"/>
    <lineage>
        <taxon>Bacteria</taxon>
        <taxon>Bacillati</taxon>
        <taxon>Actinomycetota</taxon>
        <taxon>Actinomycetes</taxon>
        <taxon>Micrococcales</taxon>
        <taxon>Microbacteriaceae</taxon>
        <taxon>Gulosibacter</taxon>
    </lineage>
</organism>
<dbReference type="Pfam" id="PF14257">
    <property type="entry name" value="DUF4349"/>
    <property type="match status" value="1"/>
</dbReference>
<dbReference type="OrthoDB" id="186919at2"/>
<dbReference type="AlphaFoldDB" id="A0A3P3W3N4"/>
<dbReference type="EMBL" id="RQVS01000004">
    <property type="protein sequence ID" value="RRJ87443.1"/>
    <property type="molecule type" value="Genomic_DNA"/>
</dbReference>
<protein>
    <submittedName>
        <fullName evidence="5">DUF4349 domain-containing protein</fullName>
    </submittedName>
</protein>
<evidence type="ECO:0000256" key="2">
    <source>
        <dbReference type="SAM" id="Phobius"/>
    </source>
</evidence>
<evidence type="ECO:0000256" key="3">
    <source>
        <dbReference type="SAM" id="SignalP"/>
    </source>
</evidence>
<keyword evidence="2" id="KW-1133">Transmembrane helix</keyword>
<feature type="compositionally biased region" description="Low complexity" evidence="1">
    <location>
        <begin position="47"/>
        <end position="56"/>
    </location>
</feature>
<feature type="domain" description="DUF4349" evidence="4">
    <location>
        <begin position="76"/>
        <end position="285"/>
    </location>
</feature>
<proteinExistence type="predicted"/>
<feature type="transmembrane region" description="Helical" evidence="2">
    <location>
        <begin position="266"/>
        <end position="288"/>
    </location>
</feature>
<dbReference type="Proteomes" id="UP000274391">
    <property type="component" value="Unassembled WGS sequence"/>
</dbReference>
<sequence>MRITRSRLIAAITLALASIGLLAGCAAGGGSSSPAEDARVDMEQAVPDAGGAAAPDSEYQAEPNATVGPESPDADRAIIVTSDVSLRSSDVPAAVGALESLVVAHHGRIEQREERTEGGSPYASMSIRVPADQHDAFINELRGIGDEVLNVSTTASDVTLVKVDLEARIKSLESSITSLQGMLAAATNVKDMLEIERELGDRDAELQGLKAQYDVLIDQVAMSTINVSITTPYERGEVSEGPPGFLAGLGMGLEHLVNFFGGVITIFGYLLPGIVIIGLIALAIWFWAIRPRLRTRRAAAAAAGGAEPAAAPDAANEAAANEAADGDPAPSNPSFLEVEPHLAGASAMPPLPEAGAASEPPKSE</sequence>
<keyword evidence="2" id="KW-0472">Membrane</keyword>
<feature type="compositionally biased region" description="Low complexity" evidence="1">
    <location>
        <begin position="306"/>
        <end position="329"/>
    </location>
</feature>
<reference evidence="5 6" key="1">
    <citation type="submission" date="2018-11" db="EMBL/GenBank/DDBJ databases">
        <title>YIM 102482-1 draft genome.</title>
        <authorList>
            <person name="Li G."/>
            <person name="Jiang Y."/>
        </authorList>
    </citation>
    <scope>NUCLEOTIDE SEQUENCE [LARGE SCALE GENOMIC DNA]</scope>
    <source>
        <strain evidence="5 6">YIM 102482-1</strain>
    </source>
</reference>
<dbReference type="RefSeq" id="WP_124970232.1">
    <property type="nucleotide sequence ID" value="NZ_RQVS01000004.1"/>
</dbReference>
<feature type="chain" id="PRO_5039576517" evidence="3">
    <location>
        <begin position="24"/>
        <end position="364"/>
    </location>
</feature>
<feature type="region of interest" description="Disordered" evidence="1">
    <location>
        <begin position="47"/>
        <end position="74"/>
    </location>
</feature>
<comment type="caution">
    <text evidence="5">The sequence shown here is derived from an EMBL/GenBank/DDBJ whole genome shotgun (WGS) entry which is preliminary data.</text>
</comment>
<keyword evidence="2" id="KW-0812">Transmembrane</keyword>
<dbReference type="PROSITE" id="PS51257">
    <property type="entry name" value="PROKAR_LIPOPROTEIN"/>
    <property type="match status" value="1"/>
</dbReference>
<evidence type="ECO:0000256" key="1">
    <source>
        <dbReference type="SAM" id="MobiDB-lite"/>
    </source>
</evidence>
<evidence type="ECO:0000313" key="5">
    <source>
        <dbReference type="EMBL" id="RRJ87443.1"/>
    </source>
</evidence>
<accession>A0A3P3W3N4</accession>
<evidence type="ECO:0000313" key="6">
    <source>
        <dbReference type="Proteomes" id="UP000274391"/>
    </source>
</evidence>
<keyword evidence="3" id="KW-0732">Signal</keyword>
<evidence type="ECO:0000259" key="4">
    <source>
        <dbReference type="Pfam" id="PF14257"/>
    </source>
</evidence>
<keyword evidence="6" id="KW-1185">Reference proteome</keyword>
<dbReference type="InterPro" id="IPR025645">
    <property type="entry name" value="DUF4349"/>
</dbReference>
<feature type="region of interest" description="Disordered" evidence="1">
    <location>
        <begin position="345"/>
        <end position="364"/>
    </location>
</feature>